<organism evidence="2 3">
    <name type="scientific">Pseudomonas kitaguniensis</name>
    <dbReference type="NCBI Taxonomy" id="2607908"/>
    <lineage>
        <taxon>Bacteria</taxon>
        <taxon>Pseudomonadati</taxon>
        <taxon>Pseudomonadota</taxon>
        <taxon>Gammaproteobacteria</taxon>
        <taxon>Pseudomonadales</taxon>
        <taxon>Pseudomonadaceae</taxon>
        <taxon>Pseudomonas</taxon>
    </lineage>
</organism>
<evidence type="ECO:0000313" key="2">
    <source>
        <dbReference type="EMBL" id="MPQ85179.1"/>
    </source>
</evidence>
<feature type="chain" id="PRO_5024928996" evidence="1">
    <location>
        <begin position="22"/>
        <end position="205"/>
    </location>
</feature>
<dbReference type="EMBL" id="VUBA01000088">
    <property type="protein sequence ID" value="MPQ85179.1"/>
    <property type="molecule type" value="Genomic_DNA"/>
</dbReference>
<feature type="signal peptide" evidence="1">
    <location>
        <begin position="1"/>
        <end position="21"/>
    </location>
</feature>
<dbReference type="Pfam" id="PF06551">
    <property type="entry name" value="DUF1120"/>
    <property type="match status" value="1"/>
</dbReference>
<gene>
    <name evidence="2" type="ORF">F0170_15010</name>
</gene>
<sequence>MKKLLLPLASSLLFSAPLAFAASTTELTVKGMITPSACDIALSSGGIIDHGKISSSDLNQTYQTIIGNDTLSLSVNCDAAIAFALKAIDNQAGSSISNADFGLGLINSDQKLGHYKVTLRNPIADNVAVQTIASSDLGVTWYKEKLMGPGLYMSVGAVDDDTQPLPTQELMLDLEVETIISRADGLGLDDEVLIDGSATIEVMYL</sequence>
<reference evidence="2 3" key="1">
    <citation type="submission" date="2019-09" db="EMBL/GenBank/DDBJ databases">
        <title>The draft genomes of Allium pathogen Pseudomonas sp.</title>
        <authorList>
            <person name="Fujikawa T."/>
            <person name="Sawada H."/>
        </authorList>
    </citation>
    <scope>NUCLEOTIDE SEQUENCE [LARGE SCALE GENOMIC DNA]</scope>
    <source>
        <strain evidence="2 3">MAFF 730085</strain>
    </source>
</reference>
<name>A0A5N7JUV7_9PSED</name>
<dbReference type="AlphaFoldDB" id="A0A5N7JUV7"/>
<proteinExistence type="predicted"/>
<evidence type="ECO:0000313" key="3">
    <source>
        <dbReference type="Proteomes" id="UP000325438"/>
    </source>
</evidence>
<evidence type="ECO:0000256" key="1">
    <source>
        <dbReference type="SAM" id="SignalP"/>
    </source>
</evidence>
<dbReference type="Proteomes" id="UP000325438">
    <property type="component" value="Unassembled WGS sequence"/>
</dbReference>
<protein>
    <submittedName>
        <fullName evidence="2">DUF1120 domain-containing protein</fullName>
    </submittedName>
</protein>
<accession>A0A5N7JUV7</accession>
<keyword evidence="1" id="KW-0732">Signal</keyword>
<dbReference type="RefSeq" id="WP_152749894.1">
    <property type="nucleotide sequence ID" value="NZ_VUBA01000088.1"/>
</dbReference>
<comment type="caution">
    <text evidence="2">The sequence shown here is derived from an EMBL/GenBank/DDBJ whole genome shotgun (WGS) entry which is preliminary data.</text>
</comment>
<dbReference type="InterPro" id="IPR010546">
    <property type="entry name" value="DUF1120"/>
</dbReference>